<accession>A0ABQ6LU54</accession>
<dbReference type="Pfam" id="PF13469">
    <property type="entry name" value="Sulfotransfer_3"/>
    <property type="match status" value="1"/>
</dbReference>
<dbReference type="PANTHER" id="PTHR10704">
    <property type="entry name" value="CARBOHYDRATE SULFOTRANSFERASE"/>
    <property type="match status" value="1"/>
</dbReference>
<dbReference type="Gene3D" id="3.40.50.300">
    <property type="entry name" value="P-loop containing nucleotide triphosphate hydrolases"/>
    <property type="match status" value="1"/>
</dbReference>
<dbReference type="PANTHER" id="PTHR10704:SF44">
    <property type="entry name" value="LD35051P-RELATED"/>
    <property type="match status" value="1"/>
</dbReference>
<comment type="caution">
    <text evidence="1">The sequence shown here is derived from an EMBL/GenBank/DDBJ whole genome shotgun (WGS) entry which is preliminary data.</text>
</comment>
<organism evidence="1 2">
    <name type="scientific">Paralimibaculum aggregatum</name>
    <dbReference type="NCBI Taxonomy" id="3036245"/>
    <lineage>
        <taxon>Bacteria</taxon>
        <taxon>Pseudomonadati</taxon>
        <taxon>Pseudomonadota</taxon>
        <taxon>Alphaproteobacteria</taxon>
        <taxon>Rhodobacterales</taxon>
        <taxon>Paracoccaceae</taxon>
        <taxon>Paralimibaculum</taxon>
    </lineage>
</organism>
<gene>
    <name evidence="1" type="ORF">LNKW23_48280</name>
</gene>
<proteinExistence type="predicted"/>
<dbReference type="Proteomes" id="UP001239909">
    <property type="component" value="Unassembled WGS sequence"/>
</dbReference>
<sequence length="274" mass="31102">MPPGSALAERPVFLLGMPRSGTTWISQIFEYAPEVLVRLSPNYSYALKNAIDAGSGRADWIAQLAAAVDTDDPFMTQNWRREKGELDWIAKDDRVRLLAIKDTRFLELYLRGLELLPEARILFVVRHPCGHLNSWRKSSEFPEGDDFRADWRGGGARVREGPGEYWGFEAWKRTARLFLDAEAQMPERVRVFRYEDLVASPIETTRSLFAALGIGLGAEVRDFLARSHARHDPNVFSVFRSPSVVESWRDEFPGDIAETILSELAGDDLERFVA</sequence>
<dbReference type="EMBL" id="BSYI01000082">
    <property type="protein sequence ID" value="GMG85605.1"/>
    <property type="molecule type" value="Genomic_DNA"/>
</dbReference>
<dbReference type="SUPFAM" id="SSF52540">
    <property type="entry name" value="P-loop containing nucleoside triphosphate hydrolases"/>
    <property type="match status" value="1"/>
</dbReference>
<protein>
    <recommendedName>
        <fullName evidence="3">Sulfotransferase</fullName>
    </recommendedName>
</protein>
<evidence type="ECO:0000313" key="1">
    <source>
        <dbReference type="EMBL" id="GMG85605.1"/>
    </source>
</evidence>
<dbReference type="InterPro" id="IPR027417">
    <property type="entry name" value="P-loop_NTPase"/>
</dbReference>
<name>A0ABQ6LU54_9RHOB</name>
<evidence type="ECO:0008006" key="3">
    <source>
        <dbReference type="Google" id="ProtNLM"/>
    </source>
</evidence>
<dbReference type="RefSeq" id="WP_285675014.1">
    <property type="nucleotide sequence ID" value="NZ_BSYI01000082.1"/>
</dbReference>
<evidence type="ECO:0000313" key="2">
    <source>
        <dbReference type="Proteomes" id="UP001239909"/>
    </source>
</evidence>
<dbReference type="InterPro" id="IPR051135">
    <property type="entry name" value="Gal/GlcNAc/GalNAc_ST"/>
</dbReference>
<keyword evidence="2" id="KW-1185">Reference proteome</keyword>
<reference evidence="1 2" key="1">
    <citation type="submission" date="2023-04" db="EMBL/GenBank/DDBJ databases">
        <title>Marinoamorphus aggregata gen. nov., sp. Nov., isolate from tissue of brittle star Ophioplocus japonicus.</title>
        <authorList>
            <person name="Kawano K."/>
            <person name="Sawayama S."/>
            <person name="Nakagawa S."/>
        </authorList>
    </citation>
    <scope>NUCLEOTIDE SEQUENCE [LARGE SCALE GENOMIC DNA]</scope>
    <source>
        <strain evidence="1 2">NKW23</strain>
    </source>
</reference>